<sequence length="179" mass="19470">MAASVSMERAPAGQPHCRIANGTAILEGLWTFSALHGQIAATERALHALAASRWDISGVERFDTVGLRLLVRSWNRVLPQQLVCSDAQRALLEQILAVGDAPPLPRRHILIDTLTAIGEALLHPFSHVGDFLRLLGGYVLASLVMAVLADQHVVANGTLEEVRKVDHPFIHQYFMTGAS</sequence>
<accession>A0A370NKK4</accession>
<dbReference type="EMBL" id="QKWJ01000071">
    <property type="protein sequence ID" value="RDK06134.1"/>
    <property type="molecule type" value="Genomic_DNA"/>
</dbReference>
<reference evidence="2" key="1">
    <citation type="submission" date="2018-06" db="EMBL/GenBank/DDBJ databases">
        <authorList>
            <person name="Feng T."/>
            <person name="Jeon C.O."/>
        </authorList>
    </citation>
    <scope>NUCLEOTIDE SEQUENCE [LARGE SCALE GENOMIC DNA]</scope>
    <source>
        <strain evidence="2">S23</strain>
    </source>
</reference>
<name>A0A370NKK4_9BURK</name>
<proteinExistence type="predicted"/>
<evidence type="ECO:0000313" key="1">
    <source>
        <dbReference type="EMBL" id="RDK06134.1"/>
    </source>
</evidence>
<dbReference type="AlphaFoldDB" id="A0A370NKK4"/>
<keyword evidence="2" id="KW-1185">Reference proteome</keyword>
<dbReference type="Proteomes" id="UP000255165">
    <property type="component" value="Unassembled WGS sequence"/>
</dbReference>
<protein>
    <submittedName>
        <fullName evidence="1">Uncharacterized protein</fullName>
    </submittedName>
</protein>
<organism evidence="1 2">
    <name type="scientific">Cupriavidus lacunae</name>
    <dbReference type="NCBI Taxonomy" id="2666307"/>
    <lineage>
        <taxon>Bacteria</taxon>
        <taxon>Pseudomonadati</taxon>
        <taxon>Pseudomonadota</taxon>
        <taxon>Betaproteobacteria</taxon>
        <taxon>Burkholderiales</taxon>
        <taxon>Burkholderiaceae</taxon>
        <taxon>Cupriavidus</taxon>
    </lineage>
</organism>
<comment type="caution">
    <text evidence="1">The sequence shown here is derived from an EMBL/GenBank/DDBJ whole genome shotgun (WGS) entry which is preliminary data.</text>
</comment>
<gene>
    <name evidence="1" type="ORF">DN412_33165</name>
</gene>
<evidence type="ECO:0000313" key="2">
    <source>
        <dbReference type="Proteomes" id="UP000255165"/>
    </source>
</evidence>